<keyword evidence="2" id="KW-1185">Reference proteome</keyword>
<dbReference type="Proteomes" id="UP000317593">
    <property type="component" value="Unassembled WGS sequence"/>
</dbReference>
<evidence type="ECO:0000313" key="1">
    <source>
        <dbReference type="EMBL" id="SMO54886.1"/>
    </source>
</evidence>
<proteinExistence type="predicted"/>
<organism evidence="1 2">
    <name type="scientific">Fodinibius sediminis</name>
    <dbReference type="NCBI Taxonomy" id="1214077"/>
    <lineage>
        <taxon>Bacteria</taxon>
        <taxon>Pseudomonadati</taxon>
        <taxon>Balneolota</taxon>
        <taxon>Balneolia</taxon>
        <taxon>Balneolales</taxon>
        <taxon>Balneolaceae</taxon>
        <taxon>Fodinibius</taxon>
    </lineage>
</organism>
<protein>
    <submittedName>
        <fullName evidence="1">Uncharacterized conserved protein, contains NRDE domain</fullName>
    </submittedName>
</protein>
<dbReference type="PANTHER" id="PTHR17985">
    <property type="entry name" value="SER/THR-RICH PROTEIN T10 IN DGCR REGION"/>
    <property type="match status" value="1"/>
</dbReference>
<evidence type="ECO:0000313" key="2">
    <source>
        <dbReference type="Proteomes" id="UP000317593"/>
    </source>
</evidence>
<gene>
    <name evidence="1" type="ORF">SAMN06265218_10583</name>
</gene>
<dbReference type="Pfam" id="PF05742">
    <property type="entry name" value="TANGO2"/>
    <property type="match status" value="1"/>
</dbReference>
<dbReference type="PANTHER" id="PTHR17985:SF8">
    <property type="entry name" value="TRANSPORT AND GOLGI ORGANIZATION PROTEIN 2 HOMOLOG"/>
    <property type="match status" value="1"/>
</dbReference>
<name>A0A521C610_9BACT</name>
<dbReference type="AlphaFoldDB" id="A0A521C610"/>
<accession>A0A521C610</accession>
<sequence>MIIFICMCLIAFAYNHHPEYPLVLAANRDEHHQRPTRAARFWDNHHDILAGKDLEAGGTWMGISRTGRFSAVTNFRDPGISKAHPPSRGHLVLDYLKKTRPPGDYLSDVHQKADRYMGFNLLAGTPEKLYYYSNQQQEIRQLSSGIYGLSNHLLDKPWPKVNRSKERLEQLLKQPYFSEEALFELLYDDAQAPDSQLPDTGIPQEIEKKVSPVFIKGEDYGTRCSTLLLIDKNHQVTFRERRFKAGTQEITEENHYEFPLLPTP</sequence>
<reference evidence="1 2" key="1">
    <citation type="submission" date="2017-05" db="EMBL/GenBank/DDBJ databases">
        <authorList>
            <person name="Varghese N."/>
            <person name="Submissions S."/>
        </authorList>
    </citation>
    <scope>NUCLEOTIDE SEQUENCE [LARGE SCALE GENOMIC DNA]</scope>
    <source>
        <strain evidence="1 2">DSM 21194</strain>
    </source>
</reference>
<dbReference type="InterPro" id="IPR008551">
    <property type="entry name" value="TANGO2"/>
</dbReference>
<dbReference type="EMBL" id="FXTH01000005">
    <property type="protein sequence ID" value="SMO54886.1"/>
    <property type="molecule type" value="Genomic_DNA"/>
</dbReference>